<dbReference type="InterPro" id="IPR050319">
    <property type="entry name" value="ABC_transp_ATP-bind"/>
</dbReference>
<dbReference type="PROSITE" id="PS00211">
    <property type="entry name" value="ABC_TRANSPORTER_1"/>
    <property type="match status" value="1"/>
</dbReference>
<keyword evidence="5 7" id="KW-0067">ATP-binding</keyword>
<dbReference type="InterPro" id="IPR013563">
    <property type="entry name" value="Oligopep_ABC_C"/>
</dbReference>
<dbReference type="GO" id="GO:0005524">
    <property type="term" value="F:ATP binding"/>
    <property type="evidence" value="ECO:0007669"/>
    <property type="project" value="UniProtKB-KW"/>
</dbReference>
<evidence type="ECO:0000256" key="1">
    <source>
        <dbReference type="ARBA" id="ARBA00004417"/>
    </source>
</evidence>
<dbReference type="SUPFAM" id="SSF52540">
    <property type="entry name" value="P-loop containing nucleoside triphosphate hydrolases"/>
    <property type="match status" value="1"/>
</dbReference>
<reference evidence="7" key="1">
    <citation type="submission" date="2023-02" db="EMBL/GenBank/DDBJ databases">
        <title>Description of Roseinatronobacter alkalisoli sp. nov., an alkaliphilic bacerium isolated from soda soil.</title>
        <authorList>
            <person name="Wei W."/>
        </authorList>
    </citation>
    <scope>NUCLEOTIDE SEQUENCE</scope>
    <source>
        <strain evidence="7">HJB301</strain>
    </source>
</reference>
<evidence type="ECO:0000313" key="7">
    <source>
        <dbReference type="EMBL" id="MDD7972251.1"/>
    </source>
</evidence>
<evidence type="ECO:0000313" key="8">
    <source>
        <dbReference type="Proteomes" id="UP001431784"/>
    </source>
</evidence>
<dbReference type="InterPro" id="IPR003593">
    <property type="entry name" value="AAA+_ATPase"/>
</dbReference>
<dbReference type="Pfam" id="PF00005">
    <property type="entry name" value="ABC_tran"/>
    <property type="match status" value="1"/>
</dbReference>
<dbReference type="Pfam" id="PF08352">
    <property type="entry name" value="oligo_HPY"/>
    <property type="match status" value="1"/>
</dbReference>
<proteinExistence type="inferred from homology"/>
<sequence length="333" mass="36596">MTEALLEIANLSKRFREDHDMAARLAARMGMGHEPATVHAVDDVSFSVAPGEVVGLVGESGSGKSTIGRMIAGLLPPTHGTIRFEGADITTRNRAETTAAALQIQMIFQDPMSSLNPRMRVRDIISEAPVYHGIITQSQAREFVAQMLERVGLEPTAGDRYPHQFSGGQRQRIVIARALAVSPQFLICDESVAALDVSIQAQVLNLFMRLRRELGLAYLFISHDLGVVEHISDRVVILYLGRVVEIAPTDALFSDARHPYTQALLAEVPRLSFEKRRFEPIKGEIPSPMNPPPGCHFHTRCPFAGPRCSREVPRLRQDGPRAVACHLEDGGVA</sequence>
<keyword evidence="3" id="KW-0813">Transport</keyword>
<dbReference type="InterPro" id="IPR017871">
    <property type="entry name" value="ABC_transporter-like_CS"/>
</dbReference>
<dbReference type="InterPro" id="IPR003439">
    <property type="entry name" value="ABC_transporter-like_ATP-bd"/>
</dbReference>
<evidence type="ECO:0000256" key="5">
    <source>
        <dbReference type="ARBA" id="ARBA00022840"/>
    </source>
</evidence>
<dbReference type="NCBIfam" id="TIGR01727">
    <property type="entry name" value="oligo_HPY"/>
    <property type="match status" value="1"/>
</dbReference>
<keyword evidence="8" id="KW-1185">Reference proteome</keyword>
<keyword evidence="4" id="KW-0547">Nucleotide-binding</keyword>
<comment type="caution">
    <text evidence="7">The sequence shown here is derived from an EMBL/GenBank/DDBJ whole genome shotgun (WGS) entry which is preliminary data.</text>
</comment>
<evidence type="ECO:0000256" key="2">
    <source>
        <dbReference type="ARBA" id="ARBA00005417"/>
    </source>
</evidence>
<dbReference type="InterPro" id="IPR027417">
    <property type="entry name" value="P-loop_NTPase"/>
</dbReference>
<evidence type="ECO:0000256" key="3">
    <source>
        <dbReference type="ARBA" id="ARBA00022448"/>
    </source>
</evidence>
<dbReference type="EMBL" id="JAQZSM010000013">
    <property type="protein sequence ID" value="MDD7972251.1"/>
    <property type="molecule type" value="Genomic_DNA"/>
</dbReference>
<comment type="subcellular location">
    <subcellularLocation>
        <location evidence="1">Cell inner membrane</location>
        <topology evidence="1">Peripheral membrane protein</topology>
    </subcellularLocation>
</comment>
<evidence type="ECO:0000259" key="6">
    <source>
        <dbReference type="PROSITE" id="PS50893"/>
    </source>
</evidence>
<dbReference type="Gene3D" id="3.40.50.300">
    <property type="entry name" value="P-loop containing nucleotide triphosphate hydrolases"/>
    <property type="match status" value="1"/>
</dbReference>
<evidence type="ECO:0000256" key="4">
    <source>
        <dbReference type="ARBA" id="ARBA00022741"/>
    </source>
</evidence>
<dbReference type="PANTHER" id="PTHR43776">
    <property type="entry name" value="TRANSPORT ATP-BINDING PROTEIN"/>
    <property type="match status" value="1"/>
</dbReference>
<dbReference type="PANTHER" id="PTHR43776:SF7">
    <property type="entry name" value="D,D-DIPEPTIDE TRANSPORT ATP-BINDING PROTEIN DDPF-RELATED"/>
    <property type="match status" value="1"/>
</dbReference>
<dbReference type="PROSITE" id="PS50893">
    <property type="entry name" value="ABC_TRANSPORTER_2"/>
    <property type="match status" value="1"/>
</dbReference>
<dbReference type="RefSeq" id="WP_274352927.1">
    <property type="nucleotide sequence ID" value="NZ_JAQZSM010000013.1"/>
</dbReference>
<dbReference type="CDD" id="cd03257">
    <property type="entry name" value="ABC_NikE_OppD_transporters"/>
    <property type="match status" value="1"/>
</dbReference>
<name>A0ABT5TAV8_9RHOB</name>
<gene>
    <name evidence="7" type="ORF">PUT78_14180</name>
</gene>
<dbReference type="Proteomes" id="UP001431784">
    <property type="component" value="Unassembled WGS sequence"/>
</dbReference>
<comment type="similarity">
    <text evidence="2">Belongs to the ABC transporter superfamily.</text>
</comment>
<organism evidence="7 8">
    <name type="scientific">Roseinatronobacter alkalisoli</name>
    <dbReference type="NCBI Taxonomy" id="3028235"/>
    <lineage>
        <taxon>Bacteria</taxon>
        <taxon>Pseudomonadati</taxon>
        <taxon>Pseudomonadota</taxon>
        <taxon>Alphaproteobacteria</taxon>
        <taxon>Rhodobacterales</taxon>
        <taxon>Paracoccaceae</taxon>
        <taxon>Roseinatronobacter</taxon>
    </lineage>
</organism>
<dbReference type="SMART" id="SM00382">
    <property type="entry name" value="AAA"/>
    <property type="match status" value="1"/>
</dbReference>
<feature type="domain" description="ABC transporter" evidence="6">
    <location>
        <begin position="6"/>
        <end position="265"/>
    </location>
</feature>
<protein>
    <submittedName>
        <fullName evidence="7">ATP-binding cassette domain-containing protein</fullName>
    </submittedName>
</protein>
<accession>A0ABT5TAV8</accession>